<organism evidence="1">
    <name type="scientific">Sulfitobacter litoralis</name>
    <dbReference type="NCBI Taxonomy" id="335975"/>
    <lineage>
        <taxon>Bacteria</taxon>
        <taxon>Pseudomonadati</taxon>
        <taxon>Pseudomonadota</taxon>
        <taxon>Alphaproteobacteria</taxon>
        <taxon>Rhodobacterales</taxon>
        <taxon>Roseobacteraceae</taxon>
        <taxon>Sulfitobacter</taxon>
    </lineage>
</organism>
<dbReference type="InterPro" id="IPR001633">
    <property type="entry name" value="EAL_dom"/>
</dbReference>
<reference evidence="1" key="1">
    <citation type="journal article" date="2020" name="mSystems">
        <title>Genome- and Community-Level Interaction Insights into Carbon Utilization and Element Cycling Functions of Hydrothermarchaeota in Hydrothermal Sediment.</title>
        <authorList>
            <person name="Zhou Z."/>
            <person name="Liu Y."/>
            <person name="Xu W."/>
            <person name="Pan J."/>
            <person name="Luo Z.H."/>
            <person name="Li M."/>
        </authorList>
    </citation>
    <scope>NUCLEOTIDE SEQUENCE [LARGE SCALE GENOMIC DNA]</scope>
    <source>
        <strain evidence="1">HyVt-323</strain>
    </source>
</reference>
<dbReference type="PANTHER" id="PTHR44757:SF2">
    <property type="entry name" value="BIOFILM ARCHITECTURE MAINTENANCE PROTEIN MBAA"/>
    <property type="match status" value="1"/>
</dbReference>
<dbReference type="Proteomes" id="UP000885704">
    <property type="component" value="Unassembled WGS sequence"/>
</dbReference>
<comment type="caution">
    <text evidence="1">The sequence shown here is derived from an EMBL/GenBank/DDBJ whole genome shotgun (WGS) entry which is preliminary data.</text>
</comment>
<dbReference type="PROSITE" id="PS50883">
    <property type="entry name" value="EAL"/>
    <property type="match status" value="1"/>
</dbReference>
<dbReference type="EMBL" id="DRFN01000031">
    <property type="protein sequence ID" value="HDZ52595.1"/>
    <property type="molecule type" value="Genomic_DNA"/>
</dbReference>
<name>A0A7V1BGX6_9RHOB</name>
<dbReference type="AlphaFoldDB" id="A0A7V1BGX6"/>
<dbReference type="InterPro" id="IPR035919">
    <property type="entry name" value="EAL_sf"/>
</dbReference>
<dbReference type="SUPFAM" id="SSF141868">
    <property type="entry name" value="EAL domain-like"/>
    <property type="match status" value="1"/>
</dbReference>
<dbReference type="OrthoDB" id="9814202at2"/>
<evidence type="ECO:0000313" key="1">
    <source>
        <dbReference type="EMBL" id="HDZ52595.1"/>
    </source>
</evidence>
<dbReference type="SMART" id="SM00052">
    <property type="entry name" value="EAL"/>
    <property type="match status" value="1"/>
</dbReference>
<accession>A0A7V1BGX6</accession>
<sequence length="362" mass="39488">MPKPVICQSGAALKQDDINEFAKSFLHKGKRVFAPAGFTIGIALALAFLWFGWQGFAFVGAVLLPLIYLFLGRSRAVAQSTYASRQDAVRPVAAPVINSISRSRPARHQHDPVLFQPQISTHSGEVSGFCAIRASCVESIIPHQQNGTSMGAPSETDSEPLFPLSTILLEAKKLPRTCRSSVQIIYNLAPSQMDDPLLLQKVEWELERLDLPPRFLRIALPSYLCQRQPGPPVIMLLRKLHELGSQTGLNGFGSGPRCVEIVQKYDINVVAIDPSLTTGANLSINRRLILSTVLAMAQDLGTETLACGVQTSGEHELLSQLGCDNVQGPGIAQPMPPEQVVGWMHTHIKKLDYLPRAFGDIA</sequence>
<gene>
    <name evidence="1" type="ORF">ENH63_12625</name>
</gene>
<proteinExistence type="predicted"/>
<dbReference type="Pfam" id="PF00563">
    <property type="entry name" value="EAL"/>
    <property type="match status" value="1"/>
</dbReference>
<dbReference type="PANTHER" id="PTHR44757">
    <property type="entry name" value="DIGUANYLATE CYCLASE DGCP"/>
    <property type="match status" value="1"/>
</dbReference>
<dbReference type="CDD" id="cd01948">
    <property type="entry name" value="EAL"/>
    <property type="match status" value="1"/>
</dbReference>
<dbReference type="Gene3D" id="3.20.20.450">
    <property type="entry name" value="EAL domain"/>
    <property type="match status" value="1"/>
</dbReference>
<protein>
    <submittedName>
        <fullName evidence="1">EAL domain-containing protein</fullName>
    </submittedName>
</protein>
<dbReference type="InterPro" id="IPR052155">
    <property type="entry name" value="Biofilm_reg_signaling"/>
</dbReference>